<dbReference type="HOGENOM" id="CLU_379929_0_0_1"/>
<dbReference type="Proteomes" id="UP000016932">
    <property type="component" value="Unassembled WGS sequence"/>
</dbReference>
<name>N1Q9S8_PSEFD</name>
<feature type="compositionally biased region" description="Basic and acidic residues" evidence="2">
    <location>
        <begin position="540"/>
        <end position="561"/>
    </location>
</feature>
<dbReference type="InterPro" id="IPR039786">
    <property type="entry name" value="EFR3"/>
</dbReference>
<evidence type="ECO:0000256" key="1">
    <source>
        <dbReference type="ARBA" id="ARBA00010216"/>
    </source>
</evidence>
<dbReference type="GO" id="GO:0072659">
    <property type="term" value="P:protein localization to plasma membrane"/>
    <property type="evidence" value="ECO:0007669"/>
    <property type="project" value="InterPro"/>
</dbReference>
<dbReference type="RefSeq" id="XP_007920522.1">
    <property type="nucleotide sequence ID" value="XM_007922331.1"/>
</dbReference>
<keyword evidence="4" id="KW-1185">Reference proteome</keyword>
<dbReference type="InterPro" id="IPR049150">
    <property type="entry name" value="EFR3_HEAT-like_rpt"/>
</dbReference>
<accession>N1Q9S8</accession>
<evidence type="ECO:0000313" key="3">
    <source>
        <dbReference type="EMBL" id="EME89629.1"/>
    </source>
</evidence>
<dbReference type="Pfam" id="PF21072">
    <property type="entry name" value="EFR3"/>
    <property type="match status" value="1"/>
</dbReference>
<dbReference type="EMBL" id="KB446555">
    <property type="protein sequence ID" value="EME89629.1"/>
    <property type="molecule type" value="Genomic_DNA"/>
</dbReference>
<dbReference type="OrthoDB" id="19232at2759"/>
<comment type="similarity">
    <text evidence="1">Belongs to the EFR3 family.</text>
</comment>
<dbReference type="GO" id="GO:0005886">
    <property type="term" value="C:plasma membrane"/>
    <property type="evidence" value="ECO:0007669"/>
    <property type="project" value="TreeGrafter"/>
</dbReference>
<reference evidence="3 4" key="1">
    <citation type="journal article" date="2012" name="PLoS Pathog.">
        <title>Diverse lifestyles and strategies of plant pathogenesis encoded in the genomes of eighteen Dothideomycetes fungi.</title>
        <authorList>
            <person name="Ohm R.A."/>
            <person name="Feau N."/>
            <person name="Henrissat B."/>
            <person name="Schoch C.L."/>
            <person name="Horwitz B.A."/>
            <person name="Barry K.W."/>
            <person name="Condon B.J."/>
            <person name="Copeland A.C."/>
            <person name="Dhillon B."/>
            <person name="Glaser F."/>
            <person name="Hesse C.N."/>
            <person name="Kosti I."/>
            <person name="LaButti K."/>
            <person name="Lindquist E.A."/>
            <person name="Lucas S."/>
            <person name="Salamov A.A."/>
            <person name="Bradshaw R.E."/>
            <person name="Ciuffetti L."/>
            <person name="Hamelin R.C."/>
            <person name="Kema G.H.J."/>
            <person name="Lawrence C."/>
            <person name="Scott J.A."/>
            <person name="Spatafora J.W."/>
            <person name="Turgeon B.G."/>
            <person name="de Wit P.J.G.M."/>
            <person name="Zhong S."/>
            <person name="Goodwin S.B."/>
            <person name="Grigoriev I.V."/>
        </authorList>
    </citation>
    <scope>NUCLEOTIDE SEQUENCE [LARGE SCALE GENOMIC DNA]</scope>
    <source>
        <strain evidence="3 4">CIRAD86</strain>
    </source>
</reference>
<dbReference type="GeneID" id="19341479"/>
<dbReference type="AlphaFoldDB" id="N1Q9S8"/>
<feature type="region of interest" description="Disordered" evidence="2">
    <location>
        <begin position="495"/>
        <end position="567"/>
    </location>
</feature>
<dbReference type="VEuPathDB" id="FungiDB:MYCFIDRAFT_78577"/>
<gene>
    <name evidence="3" type="ORF">MYCFIDRAFT_78577</name>
</gene>
<feature type="compositionally biased region" description="Polar residues" evidence="2">
    <location>
        <begin position="512"/>
        <end position="539"/>
    </location>
</feature>
<dbReference type="KEGG" id="pfj:MYCFIDRAFT_78577"/>
<dbReference type="eggNOG" id="KOG1877">
    <property type="taxonomic scope" value="Eukaryota"/>
</dbReference>
<dbReference type="PANTHER" id="PTHR47766">
    <property type="entry name" value="PROTEIN EFR3"/>
    <property type="match status" value="1"/>
</dbReference>
<feature type="region of interest" description="Disordered" evidence="2">
    <location>
        <begin position="262"/>
        <end position="281"/>
    </location>
</feature>
<sequence>MPQVPGRPQRIRPKHQQLILKCYPRLPKNSAADVRPNSSELSYLLYYASTRQHKLPKVGHFLETRTASDVYHWQSAAVHVTLQILTAILEHNTINRASGFALIAPFVLRIIREIVNKTNDISLIEATTRTWDVFCQHQDAASLAADSEYRALYVEVVRIYSDLARNTSKKIGKATTPVASHDALRLRKAGVAAITSIFAPTEQFERVWNREFDASMAAILSNLRNPDKRDYIEHFKSLANKSEVEEDKERSSVNRRQSIATVRTFSGLPEDHEPDPRAAEGTVQDADQLEEEEAGMLAIDCLKIMFQTQNRSQVRAATIAFMRYIAEEENRLLSSGSTKDISTWAAQLFRLVTQWTSVQDRFVILYTAQDVLGKLPIEGSFFRPHETYAKMIQSVVCSDLNLIGLSVMDVLIGLMSSVLRSVAYCSRPDSAALSPQNTASTNEKNAAANTIQQLKGCIACLASHVYYSDQVTDMIAAILVRVRAYPSASDLKKGIFGEDQSRSHKKPKGSVNGATPSQQPGTSADPRASNNDMSVAANESTREIDESTAEPVDRFDSRSIRPETSPRATSLRSAFFTTDEARKTALEIIKNIIEVAQTTRNQAHGNVVINRNRVPVGVWDGTQWLARTGAEEVRNAYKDTVATWAKYESEEKDSNMLDFEADDCFGKFVEKTSPASFRTGSVGQSYQSHPQLLMLPNFGVERRLSSGQNTSNGTDHIASNHKPRIRAKDLEDVLEGKRQVELHQQIGFAPGTEKADLRSLLAGLKIEEKRRTNAIMAAPPY</sequence>
<proteinExistence type="inferred from homology"/>
<protein>
    <recommendedName>
        <fullName evidence="5">Protein EFR3</fullName>
    </recommendedName>
</protein>
<feature type="compositionally biased region" description="Basic and acidic residues" evidence="2">
    <location>
        <begin position="269"/>
        <end position="278"/>
    </location>
</feature>
<evidence type="ECO:0000256" key="2">
    <source>
        <dbReference type="SAM" id="MobiDB-lite"/>
    </source>
</evidence>
<evidence type="ECO:0000313" key="4">
    <source>
        <dbReference type="Proteomes" id="UP000016932"/>
    </source>
</evidence>
<dbReference type="STRING" id="383855.N1Q9S8"/>
<dbReference type="PANTHER" id="PTHR47766:SF1">
    <property type="entry name" value="PROTEIN EFR3"/>
    <property type="match status" value="1"/>
</dbReference>
<evidence type="ECO:0008006" key="5">
    <source>
        <dbReference type="Google" id="ProtNLM"/>
    </source>
</evidence>
<organism evidence="3 4">
    <name type="scientific">Pseudocercospora fijiensis (strain CIRAD86)</name>
    <name type="common">Black leaf streak disease fungus</name>
    <name type="synonym">Mycosphaerella fijiensis</name>
    <dbReference type="NCBI Taxonomy" id="383855"/>
    <lineage>
        <taxon>Eukaryota</taxon>
        <taxon>Fungi</taxon>
        <taxon>Dikarya</taxon>
        <taxon>Ascomycota</taxon>
        <taxon>Pezizomycotina</taxon>
        <taxon>Dothideomycetes</taxon>
        <taxon>Dothideomycetidae</taxon>
        <taxon>Mycosphaerellales</taxon>
        <taxon>Mycosphaerellaceae</taxon>
        <taxon>Pseudocercospora</taxon>
    </lineage>
</organism>